<accession>A0A1M4UIK0</accession>
<dbReference type="EMBL" id="FQUP01000001">
    <property type="protein sequence ID" value="SHE56566.1"/>
    <property type="molecule type" value="Genomic_DNA"/>
</dbReference>
<gene>
    <name evidence="4" type="ORF">SAMN02745157_0457</name>
</gene>
<organism evidence="4 5">
    <name type="scientific">Kaistia soli DSM 19436</name>
    <dbReference type="NCBI Taxonomy" id="1122133"/>
    <lineage>
        <taxon>Bacteria</taxon>
        <taxon>Pseudomonadati</taxon>
        <taxon>Pseudomonadota</taxon>
        <taxon>Alphaproteobacteria</taxon>
        <taxon>Hyphomicrobiales</taxon>
        <taxon>Kaistiaceae</taxon>
        <taxon>Kaistia</taxon>
    </lineage>
</organism>
<dbReference type="Proteomes" id="UP000184485">
    <property type="component" value="Unassembled WGS sequence"/>
</dbReference>
<evidence type="ECO:0000313" key="4">
    <source>
        <dbReference type="EMBL" id="SHE56566.1"/>
    </source>
</evidence>
<reference evidence="4 5" key="1">
    <citation type="submission" date="2016-11" db="EMBL/GenBank/DDBJ databases">
        <authorList>
            <person name="Jaros S."/>
            <person name="Januszkiewicz K."/>
            <person name="Wedrychowicz H."/>
        </authorList>
    </citation>
    <scope>NUCLEOTIDE SEQUENCE [LARGE SCALE GENOMIC DNA]</scope>
    <source>
        <strain evidence="4 5">DSM 19436</strain>
    </source>
</reference>
<evidence type="ECO:0000256" key="2">
    <source>
        <dbReference type="SAM" id="SignalP"/>
    </source>
</evidence>
<dbReference type="OrthoDB" id="7271690at2"/>
<dbReference type="Pfam" id="PF18914">
    <property type="entry name" value="DUF5666"/>
    <property type="match status" value="1"/>
</dbReference>
<evidence type="ECO:0000259" key="3">
    <source>
        <dbReference type="Pfam" id="PF18914"/>
    </source>
</evidence>
<evidence type="ECO:0000256" key="1">
    <source>
        <dbReference type="SAM" id="MobiDB-lite"/>
    </source>
</evidence>
<dbReference type="STRING" id="1122133.SAMN02745157_0457"/>
<sequence>MKKSFAPSRRNLLLGLAGLIGMRALPGLADEKPPSDRGIGGTGISGMPDAGHTIGFIGSIQRFGSIFVNGDRITYPADVTVTIDGRRRRPSDMRIGQVVKAVAHQQDGKLATNNIDILSEVVGPVEALEGESMIVLGQSVSLGTTGSSSFVLGQRVAVSGLRLPDGTIVARLVEPAGDRQDQVVGTGIFRGWTLHIGALQLFGPDARYDGRRIVVRGHRRRRGLIVTSIGLDSLPDGPGVKTLSIEAYVSRNGSEVRTGSGIVLSDEDGSVDAADPGQPAILNINLSNAGGGGLGIPGAGNGGPGLTLRPGPVVTTPQMPPQQFQAPPSGSGFSRGMLGLAPGALGGGPGNGGFGGPGGPGGPGGLGRP</sequence>
<feature type="compositionally biased region" description="Low complexity" evidence="1">
    <location>
        <begin position="318"/>
        <end position="328"/>
    </location>
</feature>
<evidence type="ECO:0000313" key="5">
    <source>
        <dbReference type="Proteomes" id="UP000184485"/>
    </source>
</evidence>
<feature type="region of interest" description="Disordered" evidence="1">
    <location>
        <begin position="318"/>
        <end position="369"/>
    </location>
</feature>
<feature type="domain" description="DUF5666" evidence="3">
    <location>
        <begin position="123"/>
        <end position="174"/>
    </location>
</feature>
<protein>
    <recommendedName>
        <fullName evidence="3">DUF5666 domain-containing protein</fullName>
    </recommendedName>
</protein>
<keyword evidence="5" id="KW-1185">Reference proteome</keyword>
<feature type="compositionally biased region" description="Gly residues" evidence="1">
    <location>
        <begin position="344"/>
        <end position="369"/>
    </location>
</feature>
<feature type="signal peptide" evidence="2">
    <location>
        <begin position="1"/>
        <end position="29"/>
    </location>
</feature>
<proteinExistence type="predicted"/>
<dbReference type="InterPro" id="IPR043724">
    <property type="entry name" value="DUF5666"/>
</dbReference>
<keyword evidence="2" id="KW-0732">Signal</keyword>
<dbReference type="RefSeq" id="WP_084526817.1">
    <property type="nucleotide sequence ID" value="NZ_FQUP01000001.1"/>
</dbReference>
<name>A0A1M4UIK0_9HYPH</name>
<feature type="chain" id="PRO_5012567311" description="DUF5666 domain-containing protein" evidence="2">
    <location>
        <begin position="30"/>
        <end position="369"/>
    </location>
</feature>
<dbReference type="AlphaFoldDB" id="A0A1M4UIK0"/>